<feature type="transmembrane region" description="Helical" evidence="3">
    <location>
        <begin position="686"/>
        <end position="706"/>
    </location>
</feature>
<evidence type="ECO:0000256" key="2">
    <source>
        <dbReference type="SAM" id="MobiDB-lite"/>
    </source>
</evidence>
<organism evidence="5 6">
    <name type="scientific">Chryseobacterium oncorhynchi</name>
    <dbReference type="NCBI Taxonomy" id="741074"/>
    <lineage>
        <taxon>Bacteria</taxon>
        <taxon>Pseudomonadati</taxon>
        <taxon>Bacteroidota</taxon>
        <taxon>Flavobacteriia</taxon>
        <taxon>Flavobacteriales</taxon>
        <taxon>Weeksellaceae</taxon>
        <taxon>Chryseobacterium group</taxon>
        <taxon>Chryseobacterium</taxon>
    </lineage>
</organism>
<reference evidence="5" key="1">
    <citation type="submission" date="2018-04" db="EMBL/GenBank/DDBJ databases">
        <title>Draft Genome Sequences of Chryseobacterium lactis NCTC11390T isolated from milk, Chryseobacterium oncorhynchi 701B-08T from rainbow trout, and Chryseobacterium viscerum 687B-08T from diseased fish.</title>
        <authorList>
            <person name="Jeong J.-J."/>
            <person name="Lee Y.J."/>
            <person name="Pathiraja D."/>
            <person name="Park B."/>
            <person name="Choi I.-G."/>
            <person name="Kim K.D."/>
        </authorList>
    </citation>
    <scope>NUCLEOTIDE SEQUENCE [LARGE SCALE GENOMIC DNA]</scope>
    <source>
        <strain evidence="5">701B-08</strain>
    </source>
</reference>
<accession>A0A316X8E5</accession>
<protein>
    <submittedName>
        <fullName evidence="5">Phage tail tape measure protein</fullName>
    </submittedName>
</protein>
<comment type="caution">
    <text evidence="5">The sequence shown here is derived from an EMBL/GenBank/DDBJ whole genome shotgun (WGS) entry which is preliminary data.</text>
</comment>
<feature type="coiled-coil region" evidence="1">
    <location>
        <begin position="1144"/>
        <end position="1171"/>
    </location>
</feature>
<feature type="compositionally biased region" description="Basic and acidic residues" evidence="2">
    <location>
        <begin position="940"/>
        <end position="950"/>
    </location>
</feature>
<keyword evidence="1" id="KW-0175">Coiled coil</keyword>
<feature type="coiled-coil region" evidence="1">
    <location>
        <begin position="1275"/>
        <end position="1302"/>
    </location>
</feature>
<proteinExistence type="predicted"/>
<dbReference type="NCBIfam" id="TIGR01760">
    <property type="entry name" value="tape_meas_TP901"/>
    <property type="match status" value="1"/>
</dbReference>
<keyword evidence="3" id="KW-0472">Membrane</keyword>
<feature type="transmembrane region" description="Helical" evidence="3">
    <location>
        <begin position="595"/>
        <end position="616"/>
    </location>
</feature>
<dbReference type="Pfam" id="PF10145">
    <property type="entry name" value="PhageMin_Tail"/>
    <property type="match status" value="1"/>
</dbReference>
<feature type="region of interest" description="Disordered" evidence="2">
    <location>
        <begin position="835"/>
        <end position="855"/>
    </location>
</feature>
<feature type="coiled-coil region" evidence="1">
    <location>
        <begin position="113"/>
        <end position="226"/>
    </location>
</feature>
<feature type="compositionally biased region" description="Basic and acidic residues" evidence="2">
    <location>
        <begin position="835"/>
        <end position="847"/>
    </location>
</feature>
<dbReference type="InterPro" id="IPR010090">
    <property type="entry name" value="Phage_tape_meas"/>
</dbReference>
<feature type="region of interest" description="Disordered" evidence="2">
    <location>
        <begin position="940"/>
        <end position="979"/>
    </location>
</feature>
<dbReference type="Proteomes" id="UP000236182">
    <property type="component" value="Unassembled WGS sequence"/>
</dbReference>
<keyword evidence="3" id="KW-0812">Transmembrane</keyword>
<evidence type="ECO:0000313" key="6">
    <source>
        <dbReference type="Proteomes" id="UP000236182"/>
    </source>
</evidence>
<dbReference type="EMBL" id="PPEI02000001">
    <property type="protein sequence ID" value="PWN67588.1"/>
    <property type="molecule type" value="Genomic_DNA"/>
</dbReference>
<keyword evidence="3" id="KW-1133">Transmembrane helix</keyword>
<evidence type="ECO:0000256" key="3">
    <source>
        <dbReference type="SAM" id="Phobius"/>
    </source>
</evidence>
<evidence type="ECO:0000259" key="4">
    <source>
        <dbReference type="Pfam" id="PF10145"/>
    </source>
</evidence>
<evidence type="ECO:0000313" key="5">
    <source>
        <dbReference type="EMBL" id="PWN67588.1"/>
    </source>
</evidence>
<feature type="domain" description="Phage tail tape measure protein" evidence="4">
    <location>
        <begin position="297"/>
        <end position="490"/>
    </location>
</feature>
<keyword evidence="6" id="KW-1185">Reference proteome</keyword>
<dbReference type="OrthoDB" id="840436at2"/>
<sequence length="1495" mass="167275">MAKVISDEILKLKIVINGDEAQKRVLDLEQANKVLGVRLKDLTQQEKDLDKVRKGEEKTLGTTTKQIEKLNSKRKENELSLINETKSLRNQQSLYQVGSKEYEKFQTKIDKVKQKSEESLKAINEEISSLTQQQLVHQQAFDKTTDKYKTLRSEIEKTQQAINDNREKIDQEVKSMDIMSLTIDQLTRRAEGLKEAMKHMAPGEGLNATRDELDAINERIQELREGPEEGGGFFDSVNEYIGVIAAVVASFAGILIKMQEVVDLNNKLVDAQTAVAKTTGMTIDEVKELTAAYVDFDTRTNKIDLLKIAEVGGRLGVPKAEIKEFTREVDKAYVALGDSFSGGVEKVAEKIGKIKGLFKETKDLGIPEAINQIGSGLNELGADGAASEENMADFALRIGQLPEALKPSIAETLALGGAFEESGIDAERASSGYMNFIRTAAKETAAFAKVMGISQKEVEKLINEDPMEFFLKFSEGAKGLDPVKLSQILDGLKLNSNEVLAVIGSASDNTEKFRKSIELSNGAVKDATSLQQEFDKVNNNAAAIYDKLKRKWEEIYTSEKVAKVLAWLIDVIGKLLGVVKDETGGVTMFRESLMFLIKIMTVAVTAIFSYNAALALSELTLAKVKEKLLAYTIVEKTSNLLKQLSTTWQNLYNISLGYGALALGRLTGSTNLQAVAQERLNLVTAASPWGAVAALVMGVVTAYMLFKSSADEAAKSASKQSKEMMFQSEMAKRINDEEAKSSAELKSKVEPLVRVLKDKNSQLADRKKAYEELIKIAPEFKGTLDSEYLATKKLDQVYSSLIEKIKAAGKVRALQALLDEQYEKREKLAGKQEIFKETQDKNKKDKSMLNPDGSQKAGIQFVNDLVQKTDKDLQNIDNSIDSIAKKITEVKSEGVIKESTYQPLPEKVKKGKKTDAEKDAEKAENAYKRMRQKMLDNQESYDQKEVELEAQKQQALADKQKDGYEKEKAQIEAERDKRLSDLDKQKIKQSDFDDIDKIIAREKGDLQKRFIEIKNQWIRENKLLEDTKIAEKEKANFKIYALDEKYLKEDLKKQEENLQTVLKAITTEQNKAISDNNTLESQKKFLEGKGFSKETLALITNWEEGKSAIEKYYQKKSLEEQVIFLQDQIDIFNMFAEITPEFVTEDQIKTIEEYKNKIATLMAEITKLKKGDSEKISGKLSAFGKGSTDLFGLTQDQWLVLFSNTDSLKDKIDKVGAAITVAKNMFSAYSSFVQANEQKMLQKMEISSDKKKKKLQSQLDAGLITQDRYKKETMAIDAELDRKKAEIEYKQAKRQRMMQIAEIVSNTALAIMQAWVNPGYPMAIPLSVIIGALGAVQLGTVMSQPLPAAPGAEDGFYPVLRSQDNKLFNARRRASKTGIYDEPTMLVGEAGASMPELVVSGKTMQKIDPAIQRTYMNEIKRVEGFEEGLYPAQARSSGNDELLIQAIEIIKANTEIMIDLKENGVKGYFLKNARTGKDVHEMTEEYLTLTNKNKH</sequence>
<name>A0A316X8E5_9FLAO</name>
<gene>
    <name evidence="5" type="ORF">C1638_003080</name>
</gene>
<dbReference type="RefSeq" id="WP_109618069.1">
    <property type="nucleotide sequence ID" value="NZ_PPEI02000001.1"/>
</dbReference>
<evidence type="ECO:0000256" key="1">
    <source>
        <dbReference type="SAM" id="Coils"/>
    </source>
</evidence>
<feature type="compositionally biased region" description="Basic and acidic residues" evidence="2">
    <location>
        <begin position="958"/>
        <end position="979"/>
    </location>
</feature>